<sequence>MDYVVSTGEWDAAGKRALRVGLGITVLSTCISVSIGIGMVRVIRNQWDCMGGRRWDDGWEG</sequence>
<name>A0A4V3SI65_9PEZI</name>
<keyword evidence="1" id="KW-0472">Membrane</keyword>
<evidence type="ECO:0000313" key="3">
    <source>
        <dbReference type="Proteomes" id="UP000298138"/>
    </source>
</evidence>
<dbReference type="InParanoid" id="A0A4V3SI65"/>
<accession>A0A4V3SI65</accession>
<dbReference type="Proteomes" id="UP000298138">
    <property type="component" value="Unassembled WGS sequence"/>
</dbReference>
<keyword evidence="3" id="KW-1185">Reference proteome</keyword>
<dbReference type="AlphaFoldDB" id="A0A4V3SI65"/>
<evidence type="ECO:0000256" key="1">
    <source>
        <dbReference type="SAM" id="Phobius"/>
    </source>
</evidence>
<proteinExistence type="predicted"/>
<keyword evidence="1" id="KW-0812">Transmembrane</keyword>
<reference evidence="2 3" key="1">
    <citation type="submission" date="2019-04" db="EMBL/GenBank/DDBJ databases">
        <title>Comparative genomics and transcriptomics to analyze fruiting body development in filamentous ascomycetes.</title>
        <authorList>
            <consortium name="DOE Joint Genome Institute"/>
            <person name="Lutkenhaus R."/>
            <person name="Traeger S."/>
            <person name="Breuer J."/>
            <person name="Kuo A."/>
            <person name="Lipzen A."/>
            <person name="Pangilinan J."/>
            <person name="Dilworth D."/>
            <person name="Sandor L."/>
            <person name="Poggeler S."/>
            <person name="Barry K."/>
            <person name="Grigoriev I.V."/>
            <person name="Nowrousian M."/>
        </authorList>
    </citation>
    <scope>NUCLEOTIDE SEQUENCE [LARGE SCALE GENOMIC DNA]</scope>
    <source>
        <strain evidence="2 3">CBS 389.68</strain>
    </source>
</reference>
<dbReference type="EMBL" id="ML220136">
    <property type="protein sequence ID" value="TGZ78904.1"/>
    <property type="molecule type" value="Genomic_DNA"/>
</dbReference>
<protein>
    <submittedName>
        <fullName evidence="2">Uncharacterized protein</fullName>
    </submittedName>
</protein>
<feature type="transmembrane region" description="Helical" evidence="1">
    <location>
        <begin position="20"/>
        <end position="43"/>
    </location>
</feature>
<organism evidence="2 3">
    <name type="scientific">Ascodesmis nigricans</name>
    <dbReference type="NCBI Taxonomy" id="341454"/>
    <lineage>
        <taxon>Eukaryota</taxon>
        <taxon>Fungi</taxon>
        <taxon>Dikarya</taxon>
        <taxon>Ascomycota</taxon>
        <taxon>Pezizomycotina</taxon>
        <taxon>Pezizomycetes</taxon>
        <taxon>Pezizales</taxon>
        <taxon>Ascodesmidaceae</taxon>
        <taxon>Ascodesmis</taxon>
    </lineage>
</organism>
<gene>
    <name evidence="2" type="ORF">EX30DRAFT_342763</name>
</gene>
<evidence type="ECO:0000313" key="2">
    <source>
        <dbReference type="EMBL" id="TGZ78904.1"/>
    </source>
</evidence>
<keyword evidence="1" id="KW-1133">Transmembrane helix</keyword>